<dbReference type="PANTHER" id="PTHR47429">
    <property type="entry name" value="PROTEIN TWIN LOV 1"/>
    <property type="match status" value="1"/>
</dbReference>
<sequence>MTSIKSSGAPLVCWDIYGSFLQEQATHTGKKSDLELLAELKQKHHWDIDFHALLKNSFYDALVLTNLNQEIIWASKGFKKMTGYSIKSIVGKKPKFLQGKETSPDTLSFIRQNIQQGNAFSTQLINYRKNGETYLCEINIAPIKNKQNQITHFIALENERPLHRK</sequence>
<reference evidence="5 6" key="1">
    <citation type="journal article" date="2018" name="Int. J. Syst. Evol. Microbiol.">
        <title>Zhouia spongiae sp. nov., isolated from a marine sponge.</title>
        <authorList>
            <person name="Zhuang L."/>
            <person name="Lin B."/>
            <person name="Qin F."/>
            <person name="Luo L."/>
        </authorList>
    </citation>
    <scope>NUCLEOTIDE SEQUENCE [LARGE SCALE GENOMIC DNA]</scope>
    <source>
        <strain evidence="5 6">HN-Y44</strain>
    </source>
</reference>
<dbReference type="NCBIfam" id="TIGR00229">
    <property type="entry name" value="sensory_box"/>
    <property type="match status" value="1"/>
</dbReference>
<evidence type="ECO:0000313" key="5">
    <source>
        <dbReference type="EMBL" id="UNY98829.1"/>
    </source>
</evidence>
<dbReference type="RefSeq" id="WP_242937235.1">
    <property type="nucleotide sequence ID" value="NZ_CP094326.1"/>
</dbReference>
<evidence type="ECO:0000256" key="3">
    <source>
        <dbReference type="ARBA" id="ARBA00022991"/>
    </source>
</evidence>
<accession>A0ABY3YMK2</accession>
<evidence type="ECO:0000256" key="1">
    <source>
        <dbReference type="ARBA" id="ARBA00022630"/>
    </source>
</evidence>
<evidence type="ECO:0000313" key="6">
    <source>
        <dbReference type="Proteomes" id="UP000829476"/>
    </source>
</evidence>
<protein>
    <submittedName>
        <fullName evidence="5">PAS domain-containing protein</fullName>
    </submittedName>
</protein>
<dbReference type="InterPro" id="IPR000014">
    <property type="entry name" value="PAS"/>
</dbReference>
<dbReference type="InterPro" id="IPR035965">
    <property type="entry name" value="PAS-like_dom_sf"/>
</dbReference>
<keyword evidence="3" id="KW-0157">Chromophore</keyword>
<dbReference type="Proteomes" id="UP000829476">
    <property type="component" value="Chromosome"/>
</dbReference>
<evidence type="ECO:0000259" key="4">
    <source>
        <dbReference type="Pfam" id="PF13426"/>
    </source>
</evidence>
<dbReference type="PANTHER" id="PTHR47429:SF2">
    <property type="entry name" value="PROTEIN TWIN LOV 1"/>
    <property type="match status" value="1"/>
</dbReference>
<dbReference type="EMBL" id="CP094326">
    <property type="protein sequence ID" value="UNY98829.1"/>
    <property type="molecule type" value="Genomic_DNA"/>
</dbReference>
<keyword evidence="2" id="KW-0288">FMN</keyword>
<gene>
    <name evidence="5" type="ORF">MQE36_00395</name>
</gene>
<proteinExistence type="predicted"/>
<organism evidence="5 6">
    <name type="scientific">Zhouia spongiae</name>
    <dbReference type="NCBI Taxonomy" id="2202721"/>
    <lineage>
        <taxon>Bacteria</taxon>
        <taxon>Pseudomonadati</taxon>
        <taxon>Bacteroidota</taxon>
        <taxon>Flavobacteriia</taxon>
        <taxon>Flavobacteriales</taxon>
        <taxon>Flavobacteriaceae</taxon>
        <taxon>Zhouia</taxon>
    </lineage>
</organism>
<keyword evidence="1" id="KW-0285">Flavoprotein</keyword>
<dbReference type="Pfam" id="PF13426">
    <property type="entry name" value="PAS_9"/>
    <property type="match status" value="1"/>
</dbReference>
<dbReference type="SUPFAM" id="SSF55785">
    <property type="entry name" value="PYP-like sensor domain (PAS domain)"/>
    <property type="match status" value="1"/>
</dbReference>
<dbReference type="CDD" id="cd00130">
    <property type="entry name" value="PAS"/>
    <property type="match status" value="1"/>
</dbReference>
<dbReference type="Gene3D" id="3.30.450.20">
    <property type="entry name" value="PAS domain"/>
    <property type="match status" value="1"/>
</dbReference>
<keyword evidence="6" id="KW-1185">Reference proteome</keyword>
<evidence type="ECO:0000256" key="2">
    <source>
        <dbReference type="ARBA" id="ARBA00022643"/>
    </source>
</evidence>
<feature type="domain" description="PAS" evidence="4">
    <location>
        <begin position="60"/>
        <end position="155"/>
    </location>
</feature>
<name>A0ABY3YMK2_9FLAO</name>